<accession>A0A979G6P1</accession>
<evidence type="ECO:0000313" key="1">
    <source>
        <dbReference type="EMBL" id="ACU61869.1"/>
    </source>
</evidence>
<dbReference type="KEGG" id="cpi:Cpin_4425"/>
<gene>
    <name evidence="1" type="ordered locus">Cpin_4425</name>
</gene>
<protein>
    <submittedName>
        <fullName evidence="1">Uncharacterized protein</fullName>
    </submittedName>
</protein>
<dbReference type="EMBL" id="CP001699">
    <property type="protein sequence ID" value="ACU61869.1"/>
    <property type="molecule type" value="Genomic_DNA"/>
</dbReference>
<dbReference type="AlphaFoldDB" id="A0A979G6P1"/>
<organism evidence="1 2">
    <name type="scientific">Chitinophaga pinensis (strain ATCC 43595 / DSM 2588 / LMG 13176 / NBRC 15968 / NCIMB 11800 / UQM 2034)</name>
    <dbReference type="NCBI Taxonomy" id="485918"/>
    <lineage>
        <taxon>Bacteria</taxon>
        <taxon>Pseudomonadati</taxon>
        <taxon>Bacteroidota</taxon>
        <taxon>Chitinophagia</taxon>
        <taxon>Chitinophagales</taxon>
        <taxon>Chitinophagaceae</taxon>
        <taxon>Chitinophaga</taxon>
    </lineage>
</organism>
<reference evidence="1 2" key="2">
    <citation type="journal article" date="2010" name="Stand. Genomic Sci.">
        <title>Complete genome sequence of Chitinophaga pinensis type strain (UQM 2034).</title>
        <authorList>
            <person name="Glavina Del Rio T."/>
            <person name="Abt B."/>
            <person name="Spring S."/>
            <person name="Lapidus A."/>
            <person name="Nolan M."/>
            <person name="Tice H."/>
            <person name="Copeland A."/>
            <person name="Cheng J.F."/>
            <person name="Chen F."/>
            <person name="Bruce D."/>
            <person name="Goodwin L."/>
            <person name="Pitluck S."/>
            <person name="Ivanova N."/>
            <person name="Mavromatis K."/>
            <person name="Mikhailova N."/>
            <person name="Pati A."/>
            <person name="Chen A."/>
            <person name="Palaniappan K."/>
            <person name="Land M."/>
            <person name="Hauser L."/>
            <person name="Chang Y.J."/>
            <person name="Jeffries C.D."/>
            <person name="Chain P."/>
            <person name="Saunders E."/>
            <person name="Detter J.C."/>
            <person name="Brettin T."/>
            <person name="Rohde M."/>
            <person name="Goker M."/>
            <person name="Bristow J."/>
            <person name="Eisen J.A."/>
            <person name="Markowitz V."/>
            <person name="Hugenholtz P."/>
            <person name="Kyrpides N.C."/>
            <person name="Klenk H.P."/>
            <person name="Lucas S."/>
        </authorList>
    </citation>
    <scope>NUCLEOTIDE SEQUENCE [LARGE SCALE GENOMIC DNA]</scope>
    <source>
        <strain evidence="2">ATCC 43595 / DSM 2588 / LMG 13176 / NBRC 15968 / NCIMB 11800 / UQM 2034</strain>
    </source>
</reference>
<evidence type="ECO:0000313" key="2">
    <source>
        <dbReference type="Proteomes" id="UP000002215"/>
    </source>
</evidence>
<dbReference type="Proteomes" id="UP000002215">
    <property type="component" value="Chromosome"/>
</dbReference>
<proteinExistence type="predicted"/>
<sequence length="38" mass="4289">MLTQPVCRGNKRGLKVAIIGRVRVCDRDRKTHPISINS</sequence>
<name>A0A979G6P1_CHIPD</name>
<reference evidence="2" key="1">
    <citation type="submission" date="2009-08" db="EMBL/GenBank/DDBJ databases">
        <title>The complete genome of Chitinophaga pinensis DSM 2588.</title>
        <authorList>
            <consortium name="US DOE Joint Genome Institute (JGI-PGF)"/>
            <person name="Lucas S."/>
            <person name="Copeland A."/>
            <person name="Lapidus A."/>
            <person name="Glavina del Rio T."/>
            <person name="Dalin E."/>
            <person name="Tice H."/>
            <person name="Bruce D."/>
            <person name="Goodwin L."/>
            <person name="Pitluck S."/>
            <person name="Kyrpides N."/>
            <person name="Mavromatis K."/>
            <person name="Ivanova N."/>
            <person name="Mikhailova N."/>
            <person name="Sims D."/>
            <person name="Meinche L."/>
            <person name="Brettin T."/>
            <person name="Detter J.C."/>
            <person name="Han C."/>
            <person name="Larimer F."/>
            <person name="Land M."/>
            <person name="Hauser L."/>
            <person name="Markowitz V."/>
            <person name="Cheng J.-F."/>
            <person name="Hugenholtz P."/>
            <person name="Woyke T."/>
            <person name="Wu D."/>
            <person name="Spring S."/>
            <person name="Klenk H.-P."/>
            <person name="Eisen J.A."/>
        </authorList>
    </citation>
    <scope>NUCLEOTIDE SEQUENCE [LARGE SCALE GENOMIC DNA]</scope>
    <source>
        <strain evidence="2">ATCC 43595 / DSM 2588 / LMG 13176 / NBRC 15968 / NCIMB 11800 / UQM 2034</strain>
    </source>
</reference>